<sequence length="145" mass="16387">MASTSNVKKSSTQRSSQSSNYNDHQSQPRQILPMSRQSTQNRAYSQALQPQVIVPTQYDDITSNSVPSSKDLTSSMHFFHDYGNYQTSYFGPVQPYSTCFNSLHHQIHPRTSQMDQMLASIFCNECLNNVRNASITSDANILQTI</sequence>
<gene>
    <name evidence="1" type="ORF">SCALOS_LOCUS10847</name>
</gene>
<dbReference type="EMBL" id="CAJVPM010042935">
    <property type="protein sequence ID" value="CAG8710464.1"/>
    <property type="molecule type" value="Genomic_DNA"/>
</dbReference>
<accession>A0ACA9PH65</accession>
<keyword evidence="2" id="KW-1185">Reference proteome</keyword>
<proteinExistence type="predicted"/>
<protein>
    <submittedName>
        <fullName evidence="1">4378_t:CDS:1</fullName>
    </submittedName>
</protein>
<dbReference type="Proteomes" id="UP000789860">
    <property type="component" value="Unassembled WGS sequence"/>
</dbReference>
<evidence type="ECO:0000313" key="1">
    <source>
        <dbReference type="EMBL" id="CAG8710464.1"/>
    </source>
</evidence>
<reference evidence="1" key="1">
    <citation type="submission" date="2021-06" db="EMBL/GenBank/DDBJ databases">
        <authorList>
            <person name="Kallberg Y."/>
            <person name="Tangrot J."/>
            <person name="Rosling A."/>
        </authorList>
    </citation>
    <scope>NUCLEOTIDE SEQUENCE</scope>
    <source>
        <strain evidence="1">AU212A</strain>
    </source>
</reference>
<organism evidence="1 2">
    <name type="scientific">Scutellospora calospora</name>
    <dbReference type="NCBI Taxonomy" id="85575"/>
    <lineage>
        <taxon>Eukaryota</taxon>
        <taxon>Fungi</taxon>
        <taxon>Fungi incertae sedis</taxon>
        <taxon>Mucoromycota</taxon>
        <taxon>Glomeromycotina</taxon>
        <taxon>Glomeromycetes</taxon>
        <taxon>Diversisporales</taxon>
        <taxon>Gigasporaceae</taxon>
        <taxon>Scutellospora</taxon>
    </lineage>
</organism>
<name>A0ACA9PH65_9GLOM</name>
<feature type="non-terminal residue" evidence="1">
    <location>
        <position position="145"/>
    </location>
</feature>
<comment type="caution">
    <text evidence="1">The sequence shown here is derived from an EMBL/GenBank/DDBJ whole genome shotgun (WGS) entry which is preliminary data.</text>
</comment>
<evidence type="ECO:0000313" key="2">
    <source>
        <dbReference type="Proteomes" id="UP000789860"/>
    </source>
</evidence>